<evidence type="ECO:0000313" key="3">
    <source>
        <dbReference type="Proteomes" id="UP000315783"/>
    </source>
</evidence>
<dbReference type="OrthoDB" id="5389929at2759"/>
<comment type="caution">
    <text evidence="2">The sequence shown here is derived from an EMBL/GenBank/DDBJ whole genome shotgun (WGS) entry which is preliminary data.</text>
</comment>
<evidence type="ECO:0000259" key="1">
    <source>
        <dbReference type="Pfam" id="PF24809"/>
    </source>
</evidence>
<dbReference type="InterPro" id="IPR056125">
    <property type="entry name" value="DUF7708"/>
</dbReference>
<dbReference type="AlphaFoldDB" id="A0A545VXU7"/>
<organism evidence="2 3">
    <name type="scientific">Cordyceps javanica</name>
    <dbReference type="NCBI Taxonomy" id="43265"/>
    <lineage>
        <taxon>Eukaryota</taxon>
        <taxon>Fungi</taxon>
        <taxon>Dikarya</taxon>
        <taxon>Ascomycota</taxon>
        <taxon>Pezizomycotina</taxon>
        <taxon>Sordariomycetes</taxon>
        <taxon>Hypocreomycetidae</taxon>
        <taxon>Hypocreales</taxon>
        <taxon>Cordycipitaceae</taxon>
        <taxon>Cordyceps</taxon>
    </lineage>
</organism>
<dbReference type="EMBL" id="SPUK01000009">
    <property type="protein sequence ID" value="TQV94675.1"/>
    <property type="molecule type" value="Genomic_DNA"/>
</dbReference>
<proteinExistence type="predicted"/>
<dbReference type="Pfam" id="PF24809">
    <property type="entry name" value="DUF7708"/>
    <property type="match status" value="1"/>
</dbReference>
<evidence type="ECO:0000313" key="2">
    <source>
        <dbReference type="EMBL" id="TQV94675.1"/>
    </source>
</evidence>
<accession>A0A545VXU7</accession>
<reference evidence="2 3" key="1">
    <citation type="journal article" date="2019" name="Appl. Microbiol. Biotechnol.">
        <title>Genome sequence of Isaria javanica and comparative genome analysis insights into family S53 peptidase evolution in fungal entomopathogens.</title>
        <authorList>
            <person name="Lin R."/>
            <person name="Zhang X."/>
            <person name="Xin B."/>
            <person name="Zou M."/>
            <person name="Gao Y."/>
            <person name="Qin F."/>
            <person name="Hu Q."/>
            <person name="Xie B."/>
            <person name="Cheng X."/>
        </authorList>
    </citation>
    <scope>NUCLEOTIDE SEQUENCE [LARGE SCALE GENOMIC DNA]</scope>
    <source>
        <strain evidence="2 3">IJ1G</strain>
    </source>
</reference>
<feature type="domain" description="DUF7708" evidence="1">
    <location>
        <begin position="56"/>
        <end position="156"/>
    </location>
</feature>
<sequence length="441" mass="50032">MKCRDYQAFADYWLDISKHGKDDLERARQRGWKKWAARYQTFGCGVLGFMKDWDPFVNAVAKNKDETESSIATAFMSIRDRIIGFKMYQDIYKESNALESDLRAKIVDAYSAVITLAIEATWYYKGGGLRRLLRTIGDSGKFKRLASDVEDSIVAIRLRCDDLLSQNVHGLEQKMDDLAWNEFCSAWKLAHLSSDQSRVEGLALYRRDLSHNLRPDMDQFSARDHQRLAFEASSQHRTWADPGRSAVLILVGYTEQSIATFQPYCWLSPWVLDLIGRCRRERRHHAYYILPAKGEVVALERVVATLLLQLVRLKMPALRDDDARRRGLMDAYAAAADTRQPAGQRVGASRALAPAVLALFDEGERVDVLVDRLDKCAAAQRVALLDVLGAMARAARCTVKVVVIVSGSDWAFEDCDLDRDYAHHVVVYRAAQQRSKESADE</sequence>
<keyword evidence="3" id="KW-1185">Reference proteome</keyword>
<protein>
    <recommendedName>
        <fullName evidence="1">DUF7708 domain-containing protein</fullName>
    </recommendedName>
</protein>
<dbReference type="Proteomes" id="UP000315783">
    <property type="component" value="Unassembled WGS sequence"/>
</dbReference>
<dbReference type="STRING" id="43265.A0A545VXU7"/>
<gene>
    <name evidence="2" type="ORF">IF1G_06686</name>
</gene>
<name>A0A545VXU7_9HYPO</name>